<accession>A0ABP7VXZ5</accession>
<keyword evidence="4 7" id="KW-1133">Transmembrane helix</keyword>
<proteinExistence type="inferred from homology"/>
<feature type="region of interest" description="Disordered" evidence="6">
    <location>
        <begin position="1"/>
        <end position="23"/>
    </location>
</feature>
<evidence type="ECO:0000256" key="1">
    <source>
        <dbReference type="ARBA" id="ARBA00004141"/>
    </source>
</evidence>
<evidence type="ECO:0000256" key="3">
    <source>
        <dbReference type="ARBA" id="ARBA00022692"/>
    </source>
</evidence>
<feature type="transmembrane region" description="Helical" evidence="7">
    <location>
        <begin position="112"/>
        <end position="132"/>
    </location>
</feature>
<feature type="transmembrane region" description="Helical" evidence="7">
    <location>
        <begin position="70"/>
        <end position="91"/>
    </location>
</feature>
<dbReference type="Proteomes" id="UP001500683">
    <property type="component" value="Unassembled WGS sequence"/>
</dbReference>
<gene>
    <name evidence="8" type="ORF">GCM10022214_37910</name>
</gene>
<dbReference type="Pfam" id="PF01184">
    <property type="entry name" value="Gpr1_Fun34_YaaH"/>
    <property type="match status" value="1"/>
</dbReference>
<dbReference type="PANTHER" id="PTHR31123">
    <property type="entry name" value="ACCUMULATION OF DYADS PROTEIN 2-RELATED"/>
    <property type="match status" value="1"/>
</dbReference>
<dbReference type="InterPro" id="IPR051633">
    <property type="entry name" value="AceTr"/>
</dbReference>
<evidence type="ECO:0000256" key="4">
    <source>
        <dbReference type="ARBA" id="ARBA00022989"/>
    </source>
</evidence>
<protein>
    <recommendedName>
        <fullName evidence="10">GPR1/FUN34/yaaH family protein</fullName>
    </recommendedName>
</protein>
<name>A0ABP7VXZ5_9ACTN</name>
<comment type="caution">
    <text evidence="8">The sequence shown here is derived from an EMBL/GenBank/DDBJ whole genome shotgun (WGS) entry which is preliminary data.</text>
</comment>
<keyword evidence="5 7" id="KW-0472">Membrane</keyword>
<dbReference type="RefSeq" id="WP_344948901.1">
    <property type="nucleotide sequence ID" value="NZ_BAAAZG010000023.1"/>
</dbReference>
<keyword evidence="9" id="KW-1185">Reference proteome</keyword>
<evidence type="ECO:0000313" key="9">
    <source>
        <dbReference type="Proteomes" id="UP001500683"/>
    </source>
</evidence>
<comment type="subcellular location">
    <subcellularLocation>
        <location evidence="1">Membrane</location>
        <topology evidence="1">Multi-pass membrane protein</topology>
    </subcellularLocation>
</comment>
<feature type="transmembrane region" description="Helical" evidence="7">
    <location>
        <begin position="197"/>
        <end position="218"/>
    </location>
</feature>
<evidence type="ECO:0000313" key="8">
    <source>
        <dbReference type="EMBL" id="GAA4076829.1"/>
    </source>
</evidence>
<evidence type="ECO:0000256" key="5">
    <source>
        <dbReference type="ARBA" id="ARBA00023136"/>
    </source>
</evidence>
<dbReference type="InterPro" id="IPR000791">
    <property type="entry name" value="Gpr1/Fun34/SatP-like"/>
</dbReference>
<feature type="transmembrane region" description="Helical" evidence="7">
    <location>
        <begin position="144"/>
        <end position="163"/>
    </location>
</feature>
<comment type="similarity">
    <text evidence="2">Belongs to the acetate uptake transporter (AceTr) (TC 2.A.96) family.</text>
</comment>
<feature type="transmembrane region" description="Helical" evidence="7">
    <location>
        <begin position="170"/>
        <end position="191"/>
    </location>
</feature>
<dbReference type="PANTHER" id="PTHR31123:SF1">
    <property type="entry name" value="ACCUMULATION OF DYADS PROTEIN 2-RELATED"/>
    <property type="match status" value="1"/>
</dbReference>
<reference evidence="9" key="1">
    <citation type="journal article" date="2019" name="Int. J. Syst. Evol. Microbiol.">
        <title>The Global Catalogue of Microorganisms (GCM) 10K type strain sequencing project: providing services to taxonomists for standard genome sequencing and annotation.</title>
        <authorList>
            <consortium name="The Broad Institute Genomics Platform"/>
            <consortium name="The Broad Institute Genome Sequencing Center for Infectious Disease"/>
            <person name="Wu L."/>
            <person name="Ma J."/>
        </authorList>
    </citation>
    <scope>NUCLEOTIDE SEQUENCE [LARGE SCALE GENOMIC DNA]</scope>
    <source>
        <strain evidence="9">JCM 16702</strain>
    </source>
</reference>
<organism evidence="8 9">
    <name type="scientific">Actinomadura miaoliensis</name>
    <dbReference type="NCBI Taxonomy" id="430685"/>
    <lineage>
        <taxon>Bacteria</taxon>
        <taxon>Bacillati</taxon>
        <taxon>Actinomycetota</taxon>
        <taxon>Actinomycetes</taxon>
        <taxon>Streptosporangiales</taxon>
        <taxon>Thermomonosporaceae</taxon>
        <taxon>Actinomadura</taxon>
    </lineage>
</organism>
<evidence type="ECO:0000256" key="2">
    <source>
        <dbReference type="ARBA" id="ARBA00005587"/>
    </source>
</evidence>
<keyword evidence="3 7" id="KW-0812">Transmembrane</keyword>
<sequence>MTHEREPGRRGVPVGERRGPEEFPEEHAVWEDRTRIFLQPVAAPSILGLFGLATALMMVGAWMAGWYGTGVTPVLLSSFVFMFSGLAQFLAGMWSYRARDGLATAVHGTWGSFWLAFGLLYLLTGVGAFPVVLTPVVGVSNPSFGFWFVALCVITGLTALAALGRNMGMAALLIVLSVGAGFTAAGFWSGAVWPVRIGGWLFVISSVIALYAAAAMLMEDTFGRTILPLGKYRAAANIPGRRAHRPLEYPYGQPGVRIGQ</sequence>
<evidence type="ECO:0000256" key="6">
    <source>
        <dbReference type="SAM" id="MobiDB-lite"/>
    </source>
</evidence>
<dbReference type="EMBL" id="BAAAZG010000023">
    <property type="protein sequence ID" value="GAA4076829.1"/>
    <property type="molecule type" value="Genomic_DNA"/>
</dbReference>
<feature type="transmembrane region" description="Helical" evidence="7">
    <location>
        <begin position="41"/>
        <end position="64"/>
    </location>
</feature>
<evidence type="ECO:0000256" key="7">
    <source>
        <dbReference type="SAM" id="Phobius"/>
    </source>
</evidence>
<evidence type="ECO:0008006" key="10">
    <source>
        <dbReference type="Google" id="ProtNLM"/>
    </source>
</evidence>